<keyword evidence="3" id="KW-1185">Reference proteome</keyword>
<reference evidence="2" key="2">
    <citation type="submission" date="2023-04" db="EMBL/GenBank/DDBJ databases">
        <authorList>
            <person name="Bu L."/>
            <person name="Lu L."/>
            <person name="Laidemitt M.R."/>
            <person name="Zhang S.M."/>
            <person name="Mutuku M."/>
            <person name="Mkoji G."/>
            <person name="Steinauer M."/>
            <person name="Loker E.S."/>
        </authorList>
    </citation>
    <scope>NUCLEOTIDE SEQUENCE</scope>
    <source>
        <strain evidence="2">KasaAsao</strain>
        <tissue evidence="2">Whole Snail</tissue>
    </source>
</reference>
<gene>
    <name evidence="2" type="ORF">Bpfe_018436</name>
</gene>
<feature type="non-terminal residue" evidence="2">
    <location>
        <position position="1"/>
    </location>
</feature>
<organism evidence="2 3">
    <name type="scientific">Biomphalaria pfeifferi</name>
    <name type="common">Bloodfluke planorb</name>
    <name type="synonym">Freshwater snail</name>
    <dbReference type="NCBI Taxonomy" id="112525"/>
    <lineage>
        <taxon>Eukaryota</taxon>
        <taxon>Metazoa</taxon>
        <taxon>Spiralia</taxon>
        <taxon>Lophotrochozoa</taxon>
        <taxon>Mollusca</taxon>
        <taxon>Gastropoda</taxon>
        <taxon>Heterobranchia</taxon>
        <taxon>Euthyneura</taxon>
        <taxon>Panpulmonata</taxon>
        <taxon>Hygrophila</taxon>
        <taxon>Lymnaeoidea</taxon>
        <taxon>Planorbidae</taxon>
        <taxon>Biomphalaria</taxon>
    </lineage>
</organism>
<comment type="caution">
    <text evidence="2">The sequence shown here is derived from an EMBL/GenBank/DDBJ whole genome shotgun (WGS) entry which is preliminary data.</text>
</comment>
<protein>
    <submittedName>
        <fullName evidence="2">Uncharacterized protein</fullName>
    </submittedName>
</protein>
<accession>A0AAD8BCV6</accession>
<evidence type="ECO:0000313" key="3">
    <source>
        <dbReference type="Proteomes" id="UP001233172"/>
    </source>
</evidence>
<dbReference type="AlphaFoldDB" id="A0AAD8BCV6"/>
<proteinExistence type="predicted"/>
<sequence length="87" mass="9442">VWKLCVTPGSPTEDRSRGSLTLYSYMTVRVTPPKPVTTVKWWTKTGLYFLTSFAKCNGLDTGELTGGNELDTGELTGGNELDTDGAH</sequence>
<evidence type="ECO:0000313" key="2">
    <source>
        <dbReference type="EMBL" id="KAK0052106.1"/>
    </source>
</evidence>
<evidence type="ECO:0000256" key="1">
    <source>
        <dbReference type="SAM" id="MobiDB-lite"/>
    </source>
</evidence>
<name>A0AAD8BCV6_BIOPF</name>
<feature type="region of interest" description="Disordered" evidence="1">
    <location>
        <begin position="64"/>
        <end position="87"/>
    </location>
</feature>
<reference evidence="2" key="1">
    <citation type="journal article" date="2023" name="PLoS Negl. Trop. Dis.">
        <title>A genome sequence for Biomphalaria pfeifferi, the major vector snail for the human-infecting parasite Schistosoma mansoni.</title>
        <authorList>
            <person name="Bu L."/>
            <person name="Lu L."/>
            <person name="Laidemitt M.R."/>
            <person name="Zhang S.M."/>
            <person name="Mutuku M."/>
            <person name="Mkoji G."/>
            <person name="Steinauer M."/>
            <person name="Loker E.S."/>
        </authorList>
    </citation>
    <scope>NUCLEOTIDE SEQUENCE</scope>
    <source>
        <strain evidence="2">KasaAsao</strain>
    </source>
</reference>
<dbReference type="EMBL" id="JASAOG010000097">
    <property type="protein sequence ID" value="KAK0052106.1"/>
    <property type="molecule type" value="Genomic_DNA"/>
</dbReference>
<dbReference type="Proteomes" id="UP001233172">
    <property type="component" value="Unassembled WGS sequence"/>
</dbReference>